<evidence type="ECO:0000313" key="7">
    <source>
        <dbReference type="Proteomes" id="UP000019184"/>
    </source>
</evidence>
<sequence length="396" mass="44074">MSDTLIKVEGVSKKFCRSLKRSLWYGLQDLGSELRGRRHGGNGELRPDEFWAVQEVSFELKRGECLGLIGPNGAGKTTLLRMLNGLIKPDQGRIEMVGRIGALIALGAGFNPILTGRENIYVNASILGFSRSDVDRLFDEIIAFSGVGDFIDTPVQNYSSGMTVRLGFAVAAYMQPDILLVDEVLAVGDEGFQVKCLNKIGDLRKNGTVIILVSHNMHTISTYSDLILLKTREQALWFSDVGEGVTAYKQLFFDLSDNDIEKHCTGNEGIRILDVKVPTEKLRPGDNVTVEITYHAESALEDIEVDTAIRTSSESGFHFQATNRTYDRKLDLPRGEGRLLICIESVRVNSMGGKLIIAIWQKDRSALFFWWRIPIQFESMPASTGSCFYDVGYNVQ</sequence>
<dbReference type="InterPro" id="IPR003439">
    <property type="entry name" value="ABC_transporter-like_ATP-bd"/>
</dbReference>
<evidence type="ECO:0000259" key="5">
    <source>
        <dbReference type="PROSITE" id="PS50893"/>
    </source>
</evidence>
<gene>
    <name evidence="6" type="ORF">BN874_100015</name>
</gene>
<dbReference type="AlphaFoldDB" id="A0A7U7G7F3"/>
<dbReference type="InterPro" id="IPR027417">
    <property type="entry name" value="P-loop_NTPase"/>
</dbReference>
<name>A0A7U7G7F3_9GAMM</name>
<dbReference type="InterPro" id="IPR015860">
    <property type="entry name" value="ABC_transpr_TagH-like"/>
</dbReference>
<organism evidence="6 7">
    <name type="scientific">Candidatus Contendobacter odensis Run_B_J11</name>
    <dbReference type="NCBI Taxonomy" id="1400861"/>
    <lineage>
        <taxon>Bacteria</taxon>
        <taxon>Pseudomonadati</taxon>
        <taxon>Pseudomonadota</taxon>
        <taxon>Gammaproteobacteria</taxon>
        <taxon>Candidatus Competibacteraceae</taxon>
        <taxon>Candidatus Contendibacter</taxon>
    </lineage>
</organism>
<dbReference type="OrthoDB" id="9778870at2"/>
<dbReference type="GO" id="GO:0005524">
    <property type="term" value="F:ATP binding"/>
    <property type="evidence" value="ECO:0007669"/>
    <property type="project" value="UniProtKB-KW"/>
</dbReference>
<dbReference type="GO" id="GO:0016887">
    <property type="term" value="F:ATP hydrolysis activity"/>
    <property type="evidence" value="ECO:0007669"/>
    <property type="project" value="InterPro"/>
</dbReference>
<dbReference type="PANTHER" id="PTHR46743">
    <property type="entry name" value="TEICHOIC ACIDS EXPORT ATP-BINDING PROTEIN TAGH"/>
    <property type="match status" value="1"/>
</dbReference>
<dbReference type="PROSITE" id="PS50893">
    <property type="entry name" value="ABC_TRANSPORTER_2"/>
    <property type="match status" value="1"/>
</dbReference>
<evidence type="ECO:0000256" key="4">
    <source>
        <dbReference type="ARBA" id="ARBA00022840"/>
    </source>
</evidence>
<dbReference type="SUPFAM" id="SSF52540">
    <property type="entry name" value="P-loop containing nucleoside triphosphate hydrolases"/>
    <property type="match status" value="1"/>
</dbReference>
<proteinExistence type="inferred from homology"/>
<dbReference type="RefSeq" id="WP_051497223.1">
    <property type="nucleotide sequence ID" value="NZ_CBTK010000002.1"/>
</dbReference>
<evidence type="ECO:0000256" key="1">
    <source>
        <dbReference type="ARBA" id="ARBA00005417"/>
    </source>
</evidence>
<dbReference type="Gene3D" id="3.40.50.300">
    <property type="entry name" value="P-loop containing nucleotide triphosphate hydrolases"/>
    <property type="match status" value="1"/>
</dbReference>
<evidence type="ECO:0000256" key="2">
    <source>
        <dbReference type="ARBA" id="ARBA00022448"/>
    </source>
</evidence>
<dbReference type="InterPro" id="IPR050683">
    <property type="entry name" value="Bact_Polysacc_Export_ATP-bd"/>
</dbReference>
<comment type="similarity">
    <text evidence="1">Belongs to the ABC transporter superfamily.</text>
</comment>
<keyword evidence="4" id="KW-0067">ATP-binding</keyword>
<dbReference type="Proteomes" id="UP000019184">
    <property type="component" value="Unassembled WGS sequence"/>
</dbReference>
<keyword evidence="7" id="KW-1185">Reference proteome</keyword>
<keyword evidence="2" id="KW-0813">Transport</keyword>
<accession>A0A7U7G7F3</accession>
<dbReference type="SMART" id="SM00382">
    <property type="entry name" value="AAA"/>
    <property type="match status" value="1"/>
</dbReference>
<keyword evidence="3" id="KW-0547">Nucleotide-binding</keyword>
<dbReference type="GO" id="GO:0016020">
    <property type="term" value="C:membrane"/>
    <property type="evidence" value="ECO:0007669"/>
    <property type="project" value="InterPro"/>
</dbReference>
<evidence type="ECO:0000313" key="6">
    <source>
        <dbReference type="EMBL" id="CDH43062.1"/>
    </source>
</evidence>
<dbReference type="EMBL" id="CBTK010000002">
    <property type="protein sequence ID" value="CDH43062.1"/>
    <property type="molecule type" value="Genomic_DNA"/>
</dbReference>
<comment type="caution">
    <text evidence="6">The sequence shown here is derived from an EMBL/GenBank/DDBJ whole genome shotgun (WGS) entry which is preliminary data.</text>
</comment>
<dbReference type="GO" id="GO:0140359">
    <property type="term" value="F:ABC-type transporter activity"/>
    <property type="evidence" value="ECO:0007669"/>
    <property type="project" value="InterPro"/>
</dbReference>
<dbReference type="Pfam" id="PF00005">
    <property type="entry name" value="ABC_tran"/>
    <property type="match status" value="1"/>
</dbReference>
<evidence type="ECO:0000256" key="3">
    <source>
        <dbReference type="ARBA" id="ARBA00022741"/>
    </source>
</evidence>
<dbReference type="InterPro" id="IPR003593">
    <property type="entry name" value="AAA+_ATPase"/>
</dbReference>
<reference evidence="6 7" key="1">
    <citation type="journal article" date="2014" name="ISME J.">
        <title>Candidatus Competibacter-lineage genomes retrieved from metagenomes reveal functional metabolic diversity.</title>
        <authorList>
            <person name="McIlroy S.J."/>
            <person name="Albertsen M."/>
            <person name="Andresen E.K."/>
            <person name="Saunders A.M."/>
            <person name="Kristiansen R."/>
            <person name="Stokholm-Bjerregaard M."/>
            <person name="Nielsen K.L."/>
            <person name="Nielsen P.H."/>
        </authorList>
    </citation>
    <scope>NUCLEOTIDE SEQUENCE [LARGE SCALE GENOMIC DNA]</scope>
    <source>
        <strain evidence="6 7">Run_B_J11</strain>
    </source>
</reference>
<dbReference type="PANTHER" id="PTHR46743:SF2">
    <property type="entry name" value="TEICHOIC ACIDS EXPORT ATP-BINDING PROTEIN TAGH"/>
    <property type="match status" value="1"/>
</dbReference>
<protein>
    <recommendedName>
        <fullName evidence="5">ABC transporter domain-containing protein</fullName>
    </recommendedName>
</protein>
<dbReference type="CDD" id="cd03220">
    <property type="entry name" value="ABC_KpsT_Wzt"/>
    <property type="match status" value="1"/>
</dbReference>
<feature type="domain" description="ABC transporter" evidence="5">
    <location>
        <begin position="25"/>
        <end position="257"/>
    </location>
</feature>